<accession>A0A7W7DAD3</accession>
<dbReference type="Proteomes" id="UP000542210">
    <property type="component" value="Unassembled WGS sequence"/>
</dbReference>
<dbReference type="RefSeq" id="WP_184882026.1">
    <property type="nucleotide sequence ID" value="NZ_BOOV01000048.1"/>
</dbReference>
<sequence length="256" mass="28577">MPINHEWVLAEWDRFLKMTERVKTGVTRGNHITQAVYSFAAPDDEVRQQASIVQEALLAVFPDEDFYFGRGSLFAQVTVLRELIHKHIPLVRRAEEIAANLYDDTPGPAIAAESLHPWVWDAARPHWESGNYRAAIHAAATNVNSWLRKKLGRRDVSEGRAVQQAFSLEDPDLDHPRLRLSSKEDPAHFKSVHVGATQIGCGLFSAVRNPVAHLADDDHDVDEQEALESLAAFSLFARWVDRATVEVADGGSPEGM</sequence>
<reference evidence="2 3" key="1">
    <citation type="submission" date="2020-08" db="EMBL/GenBank/DDBJ databases">
        <title>Sequencing the genomes of 1000 actinobacteria strains.</title>
        <authorList>
            <person name="Klenk H.-P."/>
        </authorList>
    </citation>
    <scope>NUCLEOTIDE SEQUENCE [LARGE SCALE GENOMIC DNA]</scope>
    <source>
        <strain evidence="2 3">DSM 45784</strain>
    </source>
</reference>
<dbReference type="AlphaFoldDB" id="A0A7W7DAD3"/>
<dbReference type="EMBL" id="JACHND010000001">
    <property type="protein sequence ID" value="MBB4702335.1"/>
    <property type="molecule type" value="Genomic_DNA"/>
</dbReference>
<evidence type="ECO:0000313" key="2">
    <source>
        <dbReference type="EMBL" id="MBB4702335.1"/>
    </source>
</evidence>
<proteinExistence type="predicted"/>
<feature type="domain" description="Conserved hypothetical protein CHP02391" evidence="1">
    <location>
        <begin position="114"/>
        <end position="240"/>
    </location>
</feature>
<dbReference type="Pfam" id="PF09509">
    <property type="entry name" value="Hypoth_Ymh"/>
    <property type="match status" value="1"/>
</dbReference>
<protein>
    <recommendedName>
        <fullName evidence="1">Conserved hypothetical protein CHP02391 domain-containing protein</fullName>
    </recommendedName>
</protein>
<comment type="caution">
    <text evidence="2">The sequence shown here is derived from an EMBL/GenBank/DDBJ whole genome shotgun (WGS) entry which is preliminary data.</text>
</comment>
<evidence type="ECO:0000259" key="1">
    <source>
        <dbReference type="Pfam" id="PF09509"/>
    </source>
</evidence>
<name>A0A7W7DAD3_9ACTN</name>
<organism evidence="2 3">
    <name type="scientific">Sphaerisporangium siamense</name>
    <dbReference type="NCBI Taxonomy" id="795645"/>
    <lineage>
        <taxon>Bacteria</taxon>
        <taxon>Bacillati</taxon>
        <taxon>Actinomycetota</taxon>
        <taxon>Actinomycetes</taxon>
        <taxon>Streptosporangiales</taxon>
        <taxon>Streptosporangiaceae</taxon>
        <taxon>Sphaerisporangium</taxon>
    </lineage>
</organism>
<gene>
    <name evidence="2" type="ORF">BJ982_003879</name>
</gene>
<dbReference type="InterPro" id="IPR012654">
    <property type="entry name" value="CHP02391"/>
</dbReference>
<keyword evidence="3" id="KW-1185">Reference proteome</keyword>
<evidence type="ECO:0000313" key="3">
    <source>
        <dbReference type="Proteomes" id="UP000542210"/>
    </source>
</evidence>